<protein>
    <submittedName>
        <fullName evidence="1">Uncharacterized protein</fullName>
    </submittedName>
</protein>
<reference evidence="1" key="1">
    <citation type="submission" date="2022-07" db="EMBL/GenBank/DDBJ databases">
        <authorList>
            <person name="Li W.-J."/>
            <person name="Deng Q.-Q."/>
        </authorList>
    </citation>
    <scope>NUCLEOTIDE SEQUENCE</scope>
    <source>
        <strain evidence="1">SYSU M60031</strain>
    </source>
</reference>
<gene>
    <name evidence="1" type="ORF">NK662_22480</name>
</gene>
<dbReference type="AlphaFoldDB" id="A0AA41XE80"/>
<evidence type="ECO:0000313" key="2">
    <source>
        <dbReference type="Proteomes" id="UP001156102"/>
    </source>
</evidence>
<proteinExistence type="predicted"/>
<organism evidence="1 2">
    <name type="scientific">Ectobacillus ponti</name>
    <dbReference type="NCBI Taxonomy" id="2961894"/>
    <lineage>
        <taxon>Bacteria</taxon>
        <taxon>Bacillati</taxon>
        <taxon>Bacillota</taxon>
        <taxon>Bacilli</taxon>
        <taxon>Bacillales</taxon>
        <taxon>Bacillaceae</taxon>
        <taxon>Ectobacillus</taxon>
    </lineage>
</organism>
<sequence>MKEILQQVKEELENAYSNPQSSKLDRCIEQLQAAKAQYGDKGTMIADAIRAVEQARNAQPTVEQAGDISSAAAFGEAYNALDQAIESYTKTHNDPY</sequence>
<name>A0AA41XE80_9BACI</name>
<comment type="caution">
    <text evidence="1">The sequence shown here is derived from an EMBL/GenBank/DDBJ whole genome shotgun (WGS) entry which is preliminary data.</text>
</comment>
<keyword evidence="2" id="KW-1185">Reference proteome</keyword>
<evidence type="ECO:0000313" key="1">
    <source>
        <dbReference type="EMBL" id="MCP8971288.1"/>
    </source>
</evidence>
<dbReference type="EMBL" id="JANCLT010000023">
    <property type="protein sequence ID" value="MCP8971288.1"/>
    <property type="molecule type" value="Genomic_DNA"/>
</dbReference>
<accession>A0AA41XE80</accession>
<dbReference type="RefSeq" id="WP_254761216.1">
    <property type="nucleotide sequence ID" value="NZ_JANCLT010000023.1"/>
</dbReference>
<dbReference type="Proteomes" id="UP001156102">
    <property type="component" value="Unassembled WGS sequence"/>
</dbReference>